<evidence type="ECO:0000259" key="1">
    <source>
        <dbReference type="Pfam" id="PF13240"/>
    </source>
</evidence>
<keyword evidence="3" id="KW-1185">Reference proteome</keyword>
<dbReference type="InterPro" id="IPR026870">
    <property type="entry name" value="Zinc_ribbon_dom"/>
</dbReference>
<proteinExistence type="predicted"/>
<reference evidence="3" key="3">
    <citation type="submission" date="2020-03" db="EMBL/GenBank/DDBJ databases">
        <title>Sequencing and Assembly of Multiple Reported Metal-Biooxidizing Members of the Extremely Thermoacidophilic Archaeal Family Sulfolobaceae.</title>
        <authorList>
            <person name="Counts J.A."/>
            <person name="Kelly R.M."/>
        </authorList>
    </citation>
    <scope>NUCLEOTIDE SEQUENCE [LARGE SCALE GENOMIC DNA]</scope>
    <source>
        <strain evidence="3">HO1-1</strain>
    </source>
</reference>
<dbReference type="RefSeq" id="WP_110369651.1">
    <property type="nucleotide sequence ID" value="NZ_BBBA01000054.1"/>
</dbReference>
<dbReference type="GeneID" id="99614387"/>
<reference evidence="2 3" key="1">
    <citation type="submission" date="2018-05" db="EMBL/GenBank/DDBJ databases">
        <title>Complete Genome Sequences of Extremely Thermoacidophilic, Metal-Mobilizing Type-Strain Members of the Archaeal Family Sulfolobaceae: Acidianus brierleyi DSM-1651T, Acidianus sulfidivorans DSM-18786T, Metallosphaera hakonensis DSM-7519T, and Metallosphaera prunae DSM-10039T.</title>
        <authorList>
            <person name="Counts J.A."/>
            <person name="Kelly R.M."/>
        </authorList>
    </citation>
    <scope>NUCLEOTIDE SEQUENCE [LARGE SCALE GENOMIC DNA]</scope>
    <source>
        <strain evidence="2 3">HO1-1</strain>
    </source>
</reference>
<dbReference type="EMBL" id="CP029287">
    <property type="protein sequence ID" value="AWS00375.1"/>
    <property type="molecule type" value="Genomic_DNA"/>
</dbReference>
<dbReference type="AlphaFoldDB" id="A0A2U9IWJ1"/>
<sequence>MPKYCPRCGAQNPDNALFCSSCGYNLQSVYSPSVPSPPNQNPPPIGGQSWGYPPTYISMGISFFA</sequence>
<dbReference type="KEGG" id="mhk:DFR87_12595"/>
<evidence type="ECO:0000313" key="2">
    <source>
        <dbReference type="EMBL" id="AWS00375.1"/>
    </source>
</evidence>
<organism evidence="2 3">
    <name type="scientific">Metallosphaera hakonensis JCM 8857 = DSM 7519</name>
    <dbReference type="NCBI Taxonomy" id="1293036"/>
    <lineage>
        <taxon>Archaea</taxon>
        <taxon>Thermoproteota</taxon>
        <taxon>Thermoprotei</taxon>
        <taxon>Sulfolobales</taxon>
        <taxon>Sulfolobaceae</taxon>
        <taxon>Metallosphaera</taxon>
    </lineage>
</organism>
<protein>
    <recommendedName>
        <fullName evidence="1">Zinc-ribbon domain-containing protein</fullName>
    </recommendedName>
</protein>
<dbReference type="Proteomes" id="UP000247586">
    <property type="component" value="Chromosome"/>
</dbReference>
<reference evidence="3" key="2">
    <citation type="submission" date="2020-03" db="EMBL/GenBank/DDBJ databases">
        <title>Complete Genome Sequences of Extremely Thermoacidophilic, Metal-Mobilizing Type-Strain Members of the Archaeal Family Sulfolobaceae: Acidianus brierleyi DSM-1651T, Acidianus sulfidivorans DSM-18786T, Metallosphaera hakonensis DSM-7519T, and Metallosphaera prunae DSM-10039T.</title>
        <authorList>
            <person name="Counts J.A."/>
            <person name="Kelly R.M."/>
        </authorList>
    </citation>
    <scope>NUCLEOTIDE SEQUENCE [LARGE SCALE GENOMIC DNA]</scope>
    <source>
        <strain evidence="3">HO1-1</strain>
    </source>
</reference>
<accession>A0A2U9IWJ1</accession>
<gene>
    <name evidence="2" type="ORF">DFR87_12595</name>
</gene>
<dbReference type="InterPro" id="IPR038587">
    <property type="entry name" value="Ribosomal_eL40_sf"/>
</dbReference>
<evidence type="ECO:0000313" key="3">
    <source>
        <dbReference type="Proteomes" id="UP000247586"/>
    </source>
</evidence>
<feature type="domain" description="Zinc-ribbon" evidence="1">
    <location>
        <begin position="4"/>
        <end position="26"/>
    </location>
</feature>
<dbReference type="Gene3D" id="4.10.1060.50">
    <property type="match status" value="1"/>
</dbReference>
<name>A0A2U9IWJ1_9CREN</name>
<dbReference type="Pfam" id="PF13240">
    <property type="entry name" value="Zn_Ribbon_1"/>
    <property type="match status" value="1"/>
</dbReference>